<dbReference type="Pfam" id="PF23023">
    <property type="entry name" value="Anti-Pycsar_Apyc1"/>
    <property type="match status" value="1"/>
</dbReference>
<dbReference type="InterPro" id="IPR036866">
    <property type="entry name" value="RibonucZ/Hydroxyglut_hydro"/>
</dbReference>
<dbReference type="Proteomes" id="UP000053815">
    <property type="component" value="Unassembled WGS sequence"/>
</dbReference>
<dbReference type="InterPro" id="IPR013471">
    <property type="entry name" value="RNase_Z/BN"/>
</dbReference>
<dbReference type="GO" id="GO:0042781">
    <property type="term" value="F:3'-tRNA processing endoribonuclease activity"/>
    <property type="evidence" value="ECO:0007669"/>
    <property type="project" value="TreeGrafter"/>
</dbReference>
<evidence type="ECO:0000256" key="5">
    <source>
        <dbReference type="ARBA" id="ARBA00022723"/>
    </source>
</evidence>
<dbReference type="Gene3D" id="3.60.15.10">
    <property type="entry name" value="Ribonuclease Z/Hydroxyacylglutathione hydrolase-like"/>
    <property type="match status" value="1"/>
</dbReference>
<keyword evidence="7 9" id="KW-0378">Hydrolase</keyword>
<dbReference type="GO" id="GO:0005634">
    <property type="term" value="C:nucleus"/>
    <property type="evidence" value="ECO:0007669"/>
    <property type="project" value="TreeGrafter"/>
</dbReference>
<name>A0A0C9N0X3_9FUNG</name>
<keyword evidence="8" id="KW-0862">Zinc</keyword>
<evidence type="ECO:0000256" key="3">
    <source>
        <dbReference type="ARBA" id="ARBA00022694"/>
    </source>
</evidence>
<dbReference type="AlphaFoldDB" id="A0A0C9N0X3"/>
<dbReference type="PANTHER" id="PTHR46018">
    <property type="entry name" value="ZINC PHOSPHODIESTERASE ELAC PROTEIN 1"/>
    <property type="match status" value="1"/>
</dbReference>
<dbReference type="HAMAP" id="MF_01818">
    <property type="entry name" value="RNase_Z_BN"/>
    <property type="match status" value="1"/>
</dbReference>
<evidence type="ECO:0000313" key="9">
    <source>
        <dbReference type="EMBL" id="GAN09572.1"/>
    </source>
</evidence>
<evidence type="ECO:0000256" key="6">
    <source>
        <dbReference type="ARBA" id="ARBA00022759"/>
    </source>
</evidence>
<dbReference type="OrthoDB" id="527344at2759"/>
<dbReference type="EMBL" id="DF836564">
    <property type="protein sequence ID" value="GAN09572.1"/>
    <property type="molecule type" value="Genomic_DNA"/>
</dbReference>
<dbReference type="GO" id="GO:0046872">
    <property type="term" value="F:metal ion binding"/>
    <property type="evidence" value="ECO:0007669"/>
    <property type="project" value="UniProtKB-KW"/>
</dbReference>
<organism evidence="9">
    <name type="scientific">Mucor ambiguus</name>
    <dbReference type="NCBI Taxonomy" id="91626"/>
    <lineage>
        <taxon>Eukaryota</taxon>
        <taxon>Fungi</taxon>
        <taxon>Fungi incertae sedis</taxon>
        <taxon>Mucoromycota</taxon>
        <taxon>Mucoromycotina</taxon>
        <taxon>Mucoromycetes</taxon>
        <taxon>Mucorales</taxon>
        <taxon>Mucorineae</taxon>
        <taxon>Mucoraceae</taxon>
        <taxon>Mucor</taxon>
    </lineage>
</organism>
<dbReference type="SUPFAM" id="SSF56281">
    <property type="entry name" value="Metallo-hydrolase/oxidoreductase"/>
    <property type="match status" value="1"/>
</dbReference>
<comment type="subunit">
    <text evidence="2">Homodimer.</text>
</comment>
<comment type="cofactor">
    <cofactor evidence="1">
        <name>Zn(2+)</name>
        <dbReference type="ChEBI" id="CHEBI:29105"/>
    </cofactor>
</comment>
<reference evidence="9" key="1">
    <citation type="submission" date="2014-09" db="EMBL/GenBank/DDBJ databases">
        <title>Draft genome sequence of an oleaginous Mucoromycotina fungus Mucor ambiguus NBRC6742.</title>
        <authorList>
            <person name="Takeda I."/>
            <person name="Yamane N."/>
            <person name="Morita T."/>
            <person name="Tamano K."/>
            <person name="Machida M."/>
            <person name="Baker S."/>
            <person name="Koike H."/>
        </authorList>
    </citation>
    <scope>NUCLEOTIDE SEQUENCE</scope>
    <source>
        <strain evidence="9">NBRC 6742</strain>
    </source>
</reference>
<accession>A0A0C9N0X3</accession>
<keyword evidence="5" id="KW-0479">Metal-binding</keyword>
<dbReference type="PANTHER" id="PTHR46018:SF2">
    <property type="entry name" value="ZINC PHOSPHODIESTERASE ELAC PROTEIN 1"/>
    <property type="match status" value="1"/>
</dbReference>
<evidence type="ECO:0000256" key="2">
    <source>
        <dbReference type="ARBA" id="ARBA00011738"/>
    </source>
</evidence>
<keyword evidence="3" id="KW-0819">tRNA processing</keyword>
<evidence type="ECO:0000256" key="4">
    <source>
        <dbReference type="ARBA" id="ARBA00022722"/>
    </source>
</evidence>
<evidence type="ECO:0000256" key="1">
    <source>
        <dbReference type="ARBA" id="ARBA00001947"/>
    </source>
</evidence>
<protein>
    <submittedName>
        <fullName evidence="9">Metallo-hydrolase/oxidoreductase</fullName>
    </submittedName>
</protein>
<keyword evidence="4" id="KW-0540">Nuclease</keyword>
<evidence type="ECO:0000256" key="8">
    <source>
        <dbReference type="ARBA" id="ARBA00022833"/>
    </source>
</evidence>
<keyword evidence="10" id="KW-1185">Reference proteome</keyword>
<gene>
    <name evidence="9" type="ORF">MAM1_0275d09102</name>
</gene>
<evidence type="ECO:0000313" key="10">
    <source>
        <dbReference type="Proteomes" id="UP000053815"/>
    </source>
</evidence>
<sequence length="386" mass="42996">MVAPMEITFLGTGSAQPSATRNHQAIALRVDGDVWLFDCGEATQHQLQKSNLKMGKITRVFITHMHGDHCFGLAPLLCSMTENLNPANSGTQKDQQDQVPVDIYGPTPIRSWLRTTLKSTYSSLGRPYRVHELLNKDDPVDLNENLHHNELPGENIMIDNNAFTLPLFASAEKGYSVQAAPIEHSIPSLGYVIREPDWPGKVNTLVPLIKKNMAALKDQGISNPMSLLGQLQRTNKPYSLPDGQQLIPPPLRPGREVVILGDTKDPTPILAIANAPTLLVHEATNALTRLDKVNVKEDAIPTFDEVEQRTKDHGHSTPQMAAAFALKIKCKKLILTHFSARYKGDESQEGLEVMEEIRQLAVAVFDKRDQDVYCARDLWSYEIKMD</sequence>
<proteinExistence type="inferred from homology"/>
<keyword evidence="6" id="KW-0255">Endonuclease</keyword>
<dbReference type="STRING" id="91626.A0A0C9N0X3"/>
<dbReference type="CDD" id="cd07717">
    <property type="entry name" value="RNaseZ_ZiPD-like_MBL-fold"/>
    <property type="match status" value="1"/>
</dbReference>
<evidence type="ECO:0000256" key="7">
    <source>
        <dbReference type="ARBA" id="ARBA00022801"/>
    </source>
</evidence>